<gene>
    <name evidence="1" type="ORF">NLJ89_g7648</name>
</gene>
<proteinExistence type="predicted"/>
<name>A0A9W8JVY7_9AGAR</name>
<comment type="caution">
    <text evidence="1">The sequence shown here is derived from an EMBL/GenBank/DDBJ whole genome shotgun (WGS) entry which is preliminary data.</text>
</comment>
<organism evidence="1 2">
    <name type="scientific">Agrocybe chaxingu</name>
    <dbReference type="NCBI Taxonomy" id="84603"/>
    <lineage>
        <taxon>Eukaryota</taxon>
        <taxon>Fungi</taxon>
        <taxon>Dikarya</taxon>
        <taxon>Basidiomycota</taxon>
        <taxon>Agaricomycotina</taxon>
        <taxon>Agaricomycetes</taxon>
        <taxon>Agaricomycetidae</taxon>
        <taxon>Agaricales</taxon>
        <taxon>Agaricineae</taxon>
        <taxon>Strophariaceae</taxon>
        <taxon>Agrocybe</taxon>
    </lineage>
</organism>
<sequence length="137" mass="15570">MDLNGTYDGWTFMFLYSLFGGLNRYGFCRFNKSVMDELRQEIKALPAEESLSEEEGNAREATIHASYSTRVGTVYDLPGFLELLELEGREPPSSELVARMEEIFAGMEKGREFYQPFSKLTSEELPSLVQDSDTALE</sequence>
<reference evidence="1" key="1">
    <citation type="submission" date="2022-07" db="EMBL/GenBank/DDBJ databases">
        <title>Genome Sequence of Agrocybe chaxingu.</title>
        <authorList>
            <person name="Buettner E."/>
        </authorList>
    </citation>
    <scope>NUCLEOTIDE SEQUENCE</scope>
    <source>
        <strain evidence="1">MP-N11</strain>
    </source>
</reference>
<dbReference type="AlphaFoldDB" id="A0A9W8JVY7"/>
<evidence type="ECO:0000313" key="1">
    <source>
        <dbReference type="EMBL" id="KAJ3504996.1"/>
    </source>
</evidence>
<protein>
    <submittedName>
        <fullName evidence="1">Uncharacterized protein</fullName>
    </submittedName>
</protein>
<dbReference type="Proteomes" id="UP001148786">
    <property type="component" value="Unassembled WGS sequence"/>
</dbReference>
<evidence type="ECO:0000313" key="2">
    <source>
        <dbReference type="Proteomes" id="UP001148786"/>
    </source>
</evidence>
<keyword evidence="2" id="KW-1185">Reference proteome</keyword>
<dbReference type="EMBL" id="JANKHO010000936">
    <property type="protein sequence ID" value="KAJ3504996.1"/>
    <property type="molecule type" value="Genomic_DNA"/>
</dbReference>
<accession>A0A9W8JVY7</accession>